<reference evidence="6" key="1">
    <citation type="journal article" date="2010" name="Stand. Genomic Sci.">
        <title>Complete genome sequence of 'Thermobaculum terrenum' type strain (YNP1).</title>
        <authorList>
            <person name="Kiss H."/>
            <person name="Cleland D."/>
            <person name="Lapidus A."/>
            <person name="Lucas S."/>
            <person name="Glavina Del Rio T."/>
            <person name="Nolan M."/>
            <person name="Tice H."/>
            <person name="Han C."/>
            <person name="Goodwin L."/>
            <person name="Pitluck S."/>
            <person name="Liolios K."/>
            <person name="Ivanova N."/>
            <person name="Mavromatis K."/>
            <person name="Ovchinnikova G."/>
            <person name="Pati A."/>
            <person name="Chen A."/>
            <person name="Palaniappan K."/>
            <person name="Land M."/>
            <person name="Hauser L."/>
            <person name="Chang Y."/>
            <person name="Jeffries C."/>
            <person name="Lu M."/>
            <person name="Brettin T."/>
            <person name="Detter J."/>
            <person name="Goker M."/>
            <person name="Tindall B."/>
            <person name="Beck B."/>
            <person name="McDermott T."/>
            <person name="Woyke T."/>
            <person name="Bristow J."/>
            <person name="Eisen J."/>
            <person name="Markowitz V."/>
            <person name="Hugenholtz P."/>
            <person name="Kyrpides N."/>
            <person name="Klenk H."/>
            <person name="Cheng J."/>
        </authorList>
    </citation>
    <scope>NUCLEOTIDE SEQUENCE [LARGE SCALE GENOMIC DNA]</scope>
    <source>
        <strain evidence="6">ATCC BAA-798 / YNP1</strain>
    </source>
</reference>
<dbReference type="Gene3D" id="3.90.1530.30">
    <property type="match status" value="1"/>
</dbReference>
<dbReference type="SUPFAM" id="SSF110849">
    <property type="entry name" value="ParB/Sulfiredoxin"/>
    <property type="match status" value="1"/>
</dbReference>
<proteinExistence type="inferred from homology"/>
<evidence type="ECO:0000313" key="5">
    <source>
        <dbReference type="EMBL" id="ACZ41857.1"/>
    </source>
</evidence>
<dbReference type="NCBIfam" id="TIGR00180">
    <property type="entry name" value="parB_part"/>
    <property type="match status" value="1"/>
</dbReference>
<dbReference type="InterPro" id="IPR050336">
    <property type="entry name" value="Chromosome_partition/occlusion"/>
</dbReference>
<dbReference type="InterPro" id="IPR003115">
    <property type="entry name" value="ParB_N"/>
</dbReference>
<protein>
    <submittedName>
        <fullName evidence="5">ParB-like partition protein</fullName>
    </submittedName>
</protein>
<dbReference type="STRING" id="525904.Tter_0940"/>
<dbReference type="Proteomes" id="UP000000323">
    <property type="component" value="Chromosome 1"/>
</dbReference>
<dbReference type="CDD" id="cd16393">
    <property type="entry name" value="SPO0J_N"/>
    <property type="match status" value="1"/>
</dbReference>
<dbReference type="GO" id="GO:0007059">
    <property type="term" value="P:chromosome segregation"/>
    <property type="evidence" value="ECO:0007669"/>
    <property type="project" value="UniProtKB-KW"/>
</dbReference>
<evidence type="ECO:0000256" key="1">
    <source>
        <dbReference type="ARBA" id="ARBA00006295"/>
    </source>
</evidence>
<comment type="similarity">
    <text evidence="1">Belongs to the ParB family.</text>
</comment>
<dbReference type="FunFam" id="3.90.1530.30:FF:000001">
    <property type="entry name" value="Chromosome partitioning protein ParB"/>
    <property type="match status" value="1"/>
</dbReference>
<dbReference type="OrthoDB" id="9802051at2"/>
<sequence>MSNKRARITPENAQATFTSLRSIIMPVSDDDPGLPTSQVVEVEIERIRPNPAQPRSQTSSGFSKSSIEELAENIKEHGLLQPILVKDTGRFYQIVAGERRYRACQLLGMEKIPVRIIEPKDEQEELMISLAENLQRKNLGALEEARVFRTLIHKFGLSYRDLARLSGRSVAHVHGRLQLLEHDDIRQAVEQKQIGIADAIQLARIPDDTQRKELLTAVKEGSLKGSSLHRQVQIFLGEISSDTESSDENEKQRGFEPNNLQMALSIIDSLPEEISEDDKKLLYTIASKAAAKLNMRLVAVPTIGANPQKEKEEHEIDPSEMRKIVSRTKEFRNERGYSIVNLITVYWMSMERRGYTFSPGEWKAIPQGDGSYLVTFTYKIDNEPKIMEWVYLSNGQVRPANDEAALLMG</sequence>
<evidence type="ECO:0000256" key="3">
    <source>
        <dbReference type="ARBA" id="ARBA00023125"/>
    </source>
</evidence>
<dbReference type="InterPro" id="IPR004437">
    <property type="entry name" value="ParB/RepB/Spo0J"/>
</dbReference>
<keyword evidence="2" id="KW-0159">Chromosome partition</keyword>
<dbReference type="GO" id="GO:0005694">
    <property type="term" value="C:chromosome"/>
    <property type="evidence" value="ECO:0007669"/>
    <property type="project" value="TreeGrafter"/>
</dbReference>
<organism evidence="5 6">
    <name type="scientific">Thermobaculum terrenum (strain ATCC BAA-798 / CCMEE 7001 / YNP1)</name>
    <dbReference type="NCBI Taxonomy" id="525904"/>
    <lineage>
        <taxon>Bacteria</taxon>
        <taxon>Bacillati</taxon>
        <taxon>Chloroflexota</taxon>
        <taxon>Chloroflexia</taxon>
        <taxon>Candidatus Thermobaculales</taxon>
        <taxon>Candidatus Thermobaculaceae</taxon>
        <taxon>Thermobaculum</taxon>
    </lineage>
</organism>
<dbReference type="Pfam" id="PF17762">
    <property type="entry name" value="HTH_ParB"/>
    <property type="match status" value="1"/>
</dbReference>
<evidence type="ECO:0000313" key="6">
    <source>
        <dbReference type="Proteomes" id="UP000000323"/>
    </source>
</evidence>
<dbReference type="KEGG" id="ttr:Tter_0940"/>
<gene>
    <name evidence="5" type="ordered locus">Tter_0940</name>
</gene>
<keyword evidence="3" id="KW-0238">DNA-binding</keyword>
<name>D1CG01_THET1</name>
<evidence type="ECO:0000256" key="2">
    <source>
        <dbReference type="ARBA" id="ARBA00022829"/>
    </source>
</evidence>
<dbReference type="Pfam" id="PF02195">
    <property type="entry name" value="ParB_N"/>
    <property type="match status" value="1"/>
</dbReference>
<evidence type="ECO:0000259" key="4">
    <source>
        <dbReference type="SMART" id="SM00470"/>
    </source>
</evidence>
<accession>D1CG01</accession>
<dbReference type="PANTHER" id="PTHR33375">
    <property type="entry name" value="CHROMOSOME-PARTITIONING PROTEIN PARB-RELATED"/>
    <property type="match status" value="1"/>
</dbReference>
<dbReference type="SMART" id="SM00470">
    <property type="entry name" value="ParB"/>
    <property type="match status" value="1"/>
</dbReference>
<dbReference type="InterPro" id="IPR041468">
    <property type="entry name" value="HTH_ParB/Spo0J"/>
</dbReference>
<feature type="domain" description="ParB-like N-terminal" evidence="4">
    <location>
        <begin position="40"/>
        <end position="134"/>
    </location>
</feature>
<dbReference type="HOGENOM" id="CLU_672558_0_0_0"/>
<dbReference type="GO" id="GO:0003677">
    <property type="term" value="F:DNA binding"/>
    <property type="evidence" value="ECO:0007669"/>
    <property type="project" value="UniProtKB-KW"/>
</dbReference>
<dbReference type="PANTHER" id="PTHR33375:SF1">
    <property type="entry name" value="CHROMOSOME-PARTITIONING PROTEIN PARB-RELATED"/>
    <property type="match status" value="1"/>
</dbReference>
<dbReference type="RefSeq" id="WP_012874892.1">
    <property type="nucleotide sequence ID" value="NC_013525.1"/>
</dbReference>
<dbReference type="AlphaFoldDB" id="D1CG01"/>
<dbReference type="EMBL" id="CP001825">
    <property type="protein sequence ID" value="ACZ41857.1"/>
    <property type="molecule type" value="Genomic_DNA"/>
</dbReference>
<keyword evidence="6" id="KW-1185">Reference proteome</keyword>
<dbReference type="eggNOG" id="COG1475">
    <property type="taxonomic scope" value="Bacteria"/>
</dbReference>
<dbReference type="Gene3D" id="1.10.10.2830">
    <property type="match status" value="1"/>
</dbReference>
<dbReference type="InterPro" id="IPR036086">
    <property type="entry name" value="ParB/Sulfiredoxin_sf"/>
</dbReference>